<dbReference type="InterPro" id="IPR036673">
    <property type="entry name" value="Cyanovirin-N_sf"/>
</dbReference>
<organism evidence="2 3">
    <name type="scientific">Psilocybe cyanescens</name>
    <dbReference type="NCBI Taxonomy" id="93625"/>
    <lineage>
        <taxon>Eukaryota</taxon>
        <taxon>Fungi</taxon>
        <taxon>Dikarya</taxon>
        <taxon>Basidiomycota</taxon>
        <taxon>Agaricomycotina</taxon>
        <taxon>Agaricomycetes</taxon>
        <taxon>Agaricomycetidae</taxon>
        <taxon>Agaricales</taxon>
        <taxon>Agaricineae</taxon>
        <taxon>Strophariaceae</taxon>
        <taxon>Psilocybe</taxon>
    </lineage>
</organism>
<dbReference type="OrthoDB" id="2441380at2759"/>
<gene>
    <name evidence="2" type="ORF">CVT25_004999</name>
</gene>
<dbReference type="Pfam" id="PF08881">
    <property type="entry name" value="CVNH"/>
    <property type="match status" value="1"/>
</dbReference>
<dbReference type="Proteomes" id="UP000283269">
    <property type="component" value="Unassembled WGS sequence"/>
</dbReference>
<dbReference type="SMART" id="SM01111">
    <property type="entry name" value="CVNH"/>
    <property type="match status" value="1"/>
</dbReference>
<evidence type="ECO:0000313" key="3">
    <source>
        <dbReference type="Proteomes" id="UP000283269"/>
    </source>
</evidence>
<protein>
    <recommendedName>
        <fullName evidence="1">Cyanovirin-N domain-containing protein</fullName>
    </recommendedName>
</protein>
<dbReference type="InParanoid" id="A0A409W366"/>
<name>A0A409W366_PSICY</name>
<sequence>MTLSSSCKELSISKVGVLSAKCKIRDTSNFSNSSIKLEDHIGFVDGKLTWGSHGFSNAAESLSVNAEGILTAKSKKSLESKLDLNRHIKNVDGVLEFITRPLSLSSPKRPEPIKVVAAPDLTRGISTASAASTATTASATSLFSATSTTSSATTVATSSSTTSKSTHFSSSYFKRESHNLLIEETCTKLELKGTFLHAQCRRL</sequence>
<keyword evidence="3" id="KW-1185">Reference proteome</keyword>
<dbReference type="AlphaFoldDB" id="A0A409W366"/>
<comment type="caution">
    <text evidence="2">The sequence shown here is derived from an EMBL/GenBank/DDBJ whole genome shotgun (WGS) entry which is preliminary data.</text>
</comment>
<dbReference type="Gene3D" id="2.30.60.10">
    <property type="entry name" value="Cyanovirin-N"/>
    <property type="match status" value="1"/>
</dbReference>
<accession>A0A409W366</accession>
<evidence type="ECO:0000313" key="2">
    <source>
        <dbReference type="EMBL" id="PPQ72926.1"/>
    </source>
</evidence>
<dbReference type="InterPro" id="IPR011058">
    <property type="entry name" value="Cyanovirin-N"/>
</dbReference>
<reference evidence="2 3" key="1">
    <citation type="journal article" date="2018" name="Evol. Lett.">
        <title>Horizontal gene cluster transfer increased hallucinogenic mushroom diversity.</title>
        <authorList>
            <person name="Reynolds H.T."/>
            <person name="Vijayakumar V."/>
            <person name="Gluck-Thaler E."/>
            <person name="Korotkin H.B."/>
            <person name="Matheny P.B."/>
            <person name="Slot J.C."/>
        </authorList>
    </citation>
    <scope>NUCLEOTIDE SEQUENCE [LARGE SCALE GENOMIC DNA]</scope>
    <source>
        <strain evidence="2 3">2631</strain>
    </source>
</reference>
<dbReference type="EMBL" id="NHYD01003791">
    <property type="protein sequence ID" value="PPQ72926.1"/>
    <property type="molecule type" value="Genomic_DNA"/>
</dbReference>
<dbReference type="STRING" id="93625.A0A409W366"/>
<feature type="non-terminal residue" evidence="2">
    <location>
        <position position="203"/>
    </location>
</feature>
<proteinExistence type="predicted"/>
<feature type="domain" description="Cyanovirin-N" evidence="1">
    <location>
        <begin position="2"/>
        <end position="97"/>
    </location>
</feature>
<dbReference type="SUPFAM" id="SSF51322">
    <property type="entry name" value="Cyanovirin-N"/>
    <property type="match status" value="1"/>
</dbReference>
<evidence type="ECO:0000259" key="1">
    <source>
        <dbReference type="SMART" id="SM01111"/>
    </source>
</evidence>